<proteinExistence type="predicted"/>
<gene>
    <name evidence="1" type="ORF">HNR09_001560</name>
</gene>
<dbReference type="RefSeq" id="WP_179541532.1">
    <property type="nucleotide sequence ID" value="NZ_BAAALL010000002.1"/>
</dbReference>
<sequence>MSGEDIMRDDVLATVEAEYRADPLSEIAWDDPYPQRMLPGSEAPEDAYSRVSEPARYRILGARARAWERALERLGLGHTESATLPTSWTFQPEHPRARAVVPRRADAQPLVLVDGALEGVAGTVVAVGMGDPRGGSEPVLLDWVPDCGCDACDSGSVDLLEALDQEILTVVGGALHVSGGRGRRRWVAWTTPEGHRASGLGIPRDLSRVLDDARAGRARRGCEVLRGEPWWGG</sequence>
<reference evidence="1 2" key="1">
    <citation type="submission" date="2020-07" db="EMBL/GenBank/DDBJ databases">
        <title>Sequencing the genomes of 1000 actinobacteria strains.</title>
        <authorList>
            <person name="Klenk H.-P."/>
        </authorList>
    </citation>
    <scope>NUCLEOTIDE SEQUENCE [LARGE SCALE GENOMIC DNA]</scope>
    <source>
        <strain evidence="1 2">DSM 15475</strain>
    </source>
</reference>
<evidence type="ECO:0000313" key="2">
    <source>
        <dbReference type="Proteomes" id="UP000535437"/>
    </source>
</evidence>
<accession>A0A7Z0GLD6</accession>
<name>A0A7Z0GLD6_9MICC</name>
<dbReference type="Pfam" id="PF19736">
    <property type="entry name" value="DUF6226"/>
    <property type="match status" value="1"/>
</dbReference>
<dbReference type="Proteomes" id="UP000535437">
    <property type="component" value="Unassembled WGS sequence"/>
</dbReference>
<dbReference type="InterPro" id="IPR045773">
    <property type="entry name" value="DUF6226"/>
</dbReference>
<evidence type="ECO:0000313" key="1">
    <source>
        <dbReference type="EMBL" id="NYJ78149.1"/>
    </source>
</evidence>
<dbReference type="EMBL" id="JACCFY010000001">
    <property type="protein sequence ID" value="NYJ78149.1"/>
    <property type="molecule type" value="Genomic_DNA"/>
</dbReference>
<dbReference type="AlphaFoldDB" id="A0A7Z0GLD6"/>
<comment type="caution">
    <text evidence="1">The sequence shown here is derived from an EMBL/GenBank/DDBJ whole genome shotgun (WGS) entry which is preliminary data.</text>
</comment>
<keyword evidence="2" id="KW-1185">Reference proteome</keyword>
<protein>
    <submittedName>
        <fullName evidence="1">Uncharacterized protein</fullName>
    </submittedName>
</protein>
<organism evidence="1 2">
    <name type="scientific">Nesterenkonia xinjiangensis</name>
    <dbReference type="NCBI Taxonomy" id="225327"/>
    <lineage>
        <taxon>Bacteria</taxon>
        <taxon>Bacillati</taxon>
        <taxon>Actinomycetota</taxon>
        <taxon>Actinomycetes</taxon>
        <taxon>Micrococcales</taxon>
        <taxon>Micrococcaceae</taxon>
        <taxon>Nesterenkonia</taxon>
    </lineage>
</organism>